<evidence type="ECO:0000259" key="5">
    <source>
        <dbReference type="Pfam" id="PF00389"/>
    </source>
</evidence>
<dbReference type="PROSITE" id="PS00670">
    <property type="entry name" value="D_2_HYDROXYACID_DH_2"/>
    <property type="match status" value="1"/>
</dbReference>
<dbReference type="InterPro" id="IPR029752">
    <property type="entry name" value="D-isomer_DH_CS1"/>
</dbReference>
<accession>A0A136KK90</accession>
<dbReference type="Pfam" id="PF00389">
    <property type="entry name" value="2-Hacid_dh"/>
    <property type="match status" value="1"/>
</dbReference>
<dbReference type="GO" id="GO:0008720">
    <property type="term" value="F:D-lactate dehydrogenase (NAD+) activity"/>
    <property type="evidence" value="ECO:0007669"/>
    <property type="project" value="UniProtKB-EC"/>
</dbReference>
<dbReference type="InterPro" id="IPR029753">
    <property type="entry name" value="D-isomer_DH_CS"/>
</dbReference>
<dbReference type="SUPFAM" id="SSF52283">
    <property type="entry name" value="Formate/glycerate dehydrogenase catalytic domain-like"/>
    <property type="match status" value="1"/>
</dbReference>
<dbReference type="InterPro" id="IPR006139">
    <property type="entry name" value="D-isomer_2_OHA_DH_cat_dom"/>
</dbReference>
<comment type="caution">
    <text evidence="7">The sequence shown here is derived from an EMBL/GenBank/DDBJ whole genome shotgun (WGS) entry which is preliminary data.</text>
</comment>
<dbReference type="InterPro" id="IPR058205">
    <property type="entry name" value="D-LDH-like"/>
</dbReference>
<dbReference type="PANTHER" id="PTHR43026:SF1">
    <property type="entry name" value="2-HYDROXYACID DEHYDROGENASE HOMOLOG 1-RELATED"/>
    <property type="match status" value="1"/>
</dbReference>
<evidence type="ECO:0000259" key="6">
    <source>
        <dbReference type="Pfam" id="PF02826"/>
    </source>
</evidence>
<evidence type="ECO:0000256" key="1">
    <source>
        <dbReference type="ARBA" id="ARBA00005854"/>
    </source>
</evidence>
<evidence type="ECO:0000256" key="4">
    <source>
        <dbReference type="RuleBase" id="RU003719"/>
    </source>
</evidence>
<dbReference type="SUPFAM" id="SSF51735">
    <property type="entry name" value="NAD(P)-binding Rossmann-fold domains"/>
    <property type="match status" value="1"/>
</dbReference>
<feature type="domain" description="D-isomer specific 2-hydroxyacid dehydrogenase NAD-binding" evidence="6">
    <location>
        <begin position="106"/>
        <end position="302"/>
    </location>
</feature>
<reference evidence="7 8" key="1">
    <citation type="submission" date="2015-02" db="EMBL/GenBank/DDBJ databases">
        <title>Improved understanding of the partial-nitritation anammox process through 23 genomes representing the majority of the microbial community.</title>
        <authorList>
            <person name="Speth D.R."/>
            <person name="In T Zandt M."/>
            <person name="Guerrero Cruz S."/>
            <person name="Jetten M.S."/>
            <person name="Dutilh B.E."/>
        </authorList>
    </citation>
    <scope>NUCLEOTIDE SEQUENCE [LARGE SCALE GENOMIC DNA]</scope>
    <source>
        <strain evidence="7">OLB21</strain>
    </source>
</reference>
<dbReference type="Pfam" id="PF02826">
    <property type="entry name" value="2-Hacid_dh_C"/>
    <property type="match status" value="1"/>
</dbReference>
<name>A0A136KK90_9BACT</name>
<dbReference type="EMBL" id="JYPD01000011">
    <property type="protein sequence ID" value="KXK09865.1"/>
    <property type="molecule type" value="Genomic_DNA"/>
</dbReference>
<organism evidence="7 8">
    <name type="scientific">candidate division WS6 bacterium OLB21</name>
    <dbReference type="NCBI Taxonomy" id="1617427"/>
    <lineage>
        <taxon>Bacteria</taxon>
        <taxon>Candidatus Dojkabacteria</taxon>
    </lineage>
</organism>
<evidence type="ECO:0000313" key="8">
    <source>
        <dbReference type="Proteomes" id="UP000070449"/>
    </source>
</evidence>
<dbReference type="InterPro" id="IPR036291">
    <property type="entry name" value="NAD(P)-bd_dom_sf"/>
</dbReference>
<keyword evidence="2 4" id="KW-0560">Oxidoreductase</keyword>
<dbReference type="PATRIC" id="fig|1617427.3.peg.186"/>
<dbReference type="GO" id="GO:0051287">
    <property type="term" value="F:NAD binding"/>
    <property type="evidence" value="ECO:0007669"/>
    <property type="project" value="InterPro"/>
</dbReference>
<evidence type="ECO:0000256" key="2">
    <source>
        <dbReference type="ARBA" id="ARBA00023002"/>
    </source>
</evidence>
<protein>
    <submittedName>
        <fullName evidence="7">D-lactate dehydrogenase</fullName>
        <ecNumber evidence="7">1.1.1.28</ecNumber>
    </submittedName>
</protein>
<comment type="similarity">
    <text evidence="1 4">Belongs to the D-isomer specific 2-hydroxyacid dehydrogenase family.</text>
</comment>
<dbReference type="AlphaFoldDB" id="A0A136KK90"/>
<gene>
    <name evidence="7" type="primary">ldhA</name>
    <name evidence="7" type="ORF">UZ20_WS6002000173</name>
</gene>
<dbReference type="PANTHER" id="PTHR43026">
    <property type="entry name" value="2-HYDROXYACID DEHYDROGENASE HOMOLOG 1-RELATED"/>
    <property type="match status" value="1"/>
</dbReference>
<sequence length="333" mass="37306">MKIAIFEAEQEYVSTYESSFPDHDLVCFNEPLREHNLELARDAEMLSVFVGSILSAEVVAALPKLRFIATRSTGYNHIDLDACSKNGVKVLNVPSYGEKTVAEHTFALLLAVSRNIHRSYLRVQSGNFAVKDLVGFELADKTIGIIGTGSIGINVIKIAKGFDMRVLAYSRTKKPELEKLYAVEYCQNIEELLARSDVISLHVPYTKDTHHLIGSHNSRFIKKGAVIINTSRGELIDTDELYQLLKNQVISGAGLDVIEGEEHISEDFELISSNKNPELIRQIYRDREIFKMDNVVYTPHSGFNSKEALDRLIKNSISNMKFVIAGNLSNLVN</sequence>
<dbReference type="STRING" id="1617427.UZ20_WS6002000173"/>
<proteinExistence type="inferred from homology"/>
<keyword evidence="3" id="KW-0520">NAD</keyword>
<dbReference type="Proteomes" id="UP000070449">
    <property type="component" value="Unassembled WGS sequence"/>
</dbReference>
<dbReference type="InterPro" id="IPR006140">
    <property type="entry name" value="D-isomer_DH_NAD-bd"/>
</dbReference>
<dbReference type="Gene3D" id="3.40.50.720">
    <property type="entry name" value="NAD(P)-binding Rossmann-like Domain"/>
    <property type="match status" value="2"/>
</dbReference>
<feature type="domain" description="D-isomer specific 2-hydroxyacid dehydrogenase catalytic" evidence="5">
    <location>
        <begin position="4"/>
        <end position="333"/>
    </location>
</feature>
<evidence type="ECO:0000313" key="7">
    <source>
        <dbReference type="EMBL" id="KXK09865.1"/>
    </source>
</evidence>
<dbReference type="EC" id="1.1.1.28" evidence="7"/>
<evidence type="ECO:0000256" key="3">
    <source>
        <dbReference type="ARBA" id="ARBA00023027"/>
    </source>
</evidence>
<dbReference type="PROSITE" id="PS00065">
    <property type="entry name" value="D_2_HYDROXYACID_DH_1"/>
    <property type="match status" value="1"/>
</dbReference>